<evidence type="ECO:0000313" key="2">
    <source>
        <dbReference type="EMBL" id="MBB3205392.1"/>
    </source>
</evidence>
<dbReference type="EMBL" id="JACHXU010000003">
    <property type="protein sequence ID" value="MBB3205392.1"/>
    <property type="molecule type" value="Genomic_DNA"/>
</dbReference>
<keyword evidence="3" id="KW-1185">Reference proteome</keyword>
<gene>
    <name evidence="2" type="ORF">FHS27_001192</name>
</gene>
<reference evidence="2 3" key="1">
    <citation type="submission" date="2020-08" db="EMBL/GenBank/DDBJ databases">
        <title>Genomic Encyclopedia of Type Strains, Phase III (KMG-III): the genomes of soil and plant-associated and newly described type strains.</title>
        <authorList>
            <person name="Whitman W."/>
        </authorList>
    </citation>
    <scope>NUCLEOTIDE SEQUENCE [LARGE SCALE GENOMIC DNA]</scope>
    <source>
        <strain evidence="2 3">CECT 8075</strain>
    </source>
</reference>
<comment type="caution">
    <text evidence="2">The sequence shown here is derived from an EMBL/GenBank/DDBJ whole genome shotgun (WGS) entry which is preliminary data.</text>
</comment>
<dbReference type="AlphaFoldDB" id="A0A7W5DWC8"/>
<evidence type="ECO:0000313" key="3">
    <source>
        <dbReference type="Proteomes" id="UP000536179"/>
    </source>
</evidence>
<name>A0A7W5DWC8_9BACT</name>
<proteinExistence type="predicted"/>
<organism evidence="2 3">
    <name type="scientific">Aporhodopirellula rubra</name>
    <dbReference type="NCBI Taxonomy" id="980271"/>
    <lineage>
        <taxon>Bacteria</taxon>
        <taxon>Pseudomonadati</taxon>
        <taxon>Planctomycetota</taxon>
        <taxon>Planctomycetia</taxon>
        <taxon>Pirellulales</taxon>
        <taxon>Pirellulaceae</taxon>
        <taxon>Aporhodopirellula</taxon>
    </lineage>
</organism>
<dbReference type="Proteomes" id="UP000536179">
    <property type="component" value="Unassembled WGS sequence"/>
</dbReference>
<feature type="region of interest" description="Disordered" evidence="1">
    <location>
        <begin position="1"/>
        <end position="25"/>
    </location>
</feature>
<accession>A0A7W5DWC8</accession>
<protein>
    <submittedName>
        <fullName evidence="2">Uncharacterized protein</fullName>
    </submittedName>
</protein>
<sequence length="73" mass="8358">MSDARTVAHGDMSANALNATEPESPAVVSNRRNFLRRKARHFNLRIPLQSPHRGCDLLQESQQQFEYRVMAVH</sequence>
<evidence type="ECO:0000256" key="1">
    <source>
        <dbReference type="SAM" id="MobiDB-lite"/>
    </source>
</evidence>